<protein>
    <submittedName>
        <fullName evidence="1">Uncharacterized protein</fullName>
    </submittedName>
</protein>
<dbReference type="Proteomes" id="UP000050700">
    <property type="component" value="Unassembled WGS sequence"/>
</dbReference>
<dbReference type="EMBL" id="JMQP01000002">
    <property type="protein sequence ID" value="KIS35138.1"/>
    <property type="molecule type" value="Genomic_DNA"/>
</dbReference>
<evidence type="ECO:0000313" key="2">
    <source>
        <dbReference type="Proteomes" id="UP000050700"/>
    </source>
</evidence>
<evidence type="ECO:0000313" key="1">
    <source>
        <dbReference type="EMBL" id="KIS35138.1"/>
    </source>
</evidence>
<organism evidence="1 2">
    <name type="scientific">Haemophilus influenzae</name>
    <dbReference type="NCBI Taxonomy" id="727"/>
    <lineage>
        <taxon>Bacteria</taxon>
        <taxon>Pseudomonadati</taxon>
        <taxon>Pseudomonadota</taxon>
        <taxon>Gammaproteobacteria</taxon>
        <taxon>Pasteurellales</taxon>
        <taxon>Pasteurellaceae</taxon>
        <taxon>Haemophilus</taxon>
    </lineage>
</organism>
<dbReference type="AlphaFoldDB" id="A0A158SW94"/>
<reference evidence="1 2" key="1">
    <citation type="submission" date="2014-05" db="EMBL/GenBank/DDBJ databases">
        <title>Methylome analysis of the phasevarions of Haemophilus influenzae.</title>
        <authorList>
            <person name="Atack J.M."/>
            <person name="Fox K.L."/>
            <person name="Power P.M."/>
            <person name="Clark T."/>
            <person name="Jurcisek J."/>
            <person name="Korlach J."/>
            <person name="Bakaletz L.O."/>
            <person name="Jennings M.P."/>
        </authorList>
    </citation>
    <scope>NUCLEOTIDE SEQUENCE [LARGE SCALE GENOMIC DNA]</scope>
    <source>
        <strain evidence="1 2">1209</strain>
    </source>
</reference>
<comment type="caution">
    <text evidence="1">The sequence shown here is derived from an EMBL/GenBank/DDBJ whole genome shotgun (WGS) entry which is preliminary data.</text>
</comment>
<accession>A0A158SW94</accession>
<name>A0A158SW94_HAEIF</name>
<sequence>MQMHRQFVMLSYSLQCVRNNKDINKSHHLVAFLF</sequence>
<gene>
    <name evidence="1" type="ORF">NTHI1209_00741</name>
</gene>
<proteinExistence type="predicted"/>